<dbReference type="SUPFAM" id="SSF54637">
    <property type="entry name" value="Thioesterase/thiol ester dehydrase-isomerase"/>
    <property type="match status" value="1"/>
</dbReference>
<protein>
    <submittedName>
        <fullName evidence="2">Thioesterase domain-containing protein</fullName>
    </submittedName>
</protein>
<organism evidence="1 2">
    <name type="scientific">Acrobeloides nanus</name>
    <dbReference type="NCBI Taxonomy" id="290746"/>
    <lineage>
        <taxon>Eukaryota</taxon>
        <taxon>Metazoa</taxon>
        <taxon>Ecdysozoa</taxon>
        <taxon>Nematoda</taxon>
        <taxon>Chromadorea</taxon>
        <taxon>Rhabditida</taxon>
        <taxon>Tylenchina</taxon>
        <taxon>Cephalobomorpha</taxon>
        <taxon>Cephaloboidea</taxon>
        <taxon>Cephalobidae</taxon>
        <taxon>Acrobeloides</taxon>
    </lineage>
</organism>
<dbReference type="CDD" id="cd03443">
    <property type="entry name" value="PaaI_thioesterase"/>
    <property type="match status" value="1"/>
</dbReference>
<evidence type="ECO:0000313" key="1">
    <source>
        <dbReference type="Proteomes" id="UP000887540"/>
    </source>
</evidence>
<proteinExistence type="predicted"/>
<dbReference type="AlphaFoldDB" id="A0A914D1Z1"/>
<evidence type="ECO:0000313" key="2">
    <source>
        <dbReference type="WBParaSite" id="ACRNAN_scaffold17702.g6504.t1"/>
    </source>
</evidence>
<dbReference type="Gene3D" id="3.10.129.10">
    <property type="entry name" value="Hotdog Thioesterase"/>
    <property type="match status" value="1"/>
</dbReference>
<dbReference type="Proteomes" id="UP000887540">
    <property type="component" value="Unplaced"/>
</dbReference>
<sequence length="89" mass="9406">MSTLINNGLDDLHISEKVDYLSLLEGSIKKLQNDPSFNRVASKAKAISATPKSVVVELEIGEEHVNGNGTIHGGQIAALQDIICAHAVG</sequence>
<name>A0A914D1Z1_9BILA</name>
<keyword evidence="1" id="KW-1185">Reference proteome</keyword>
<reference evidence="2" key="1">
    <citation type="submission" date="2022-11" db="UniProtKB">
        <authorList>
            <consortium name="WormBaseParasite"/>
        </authorList>
    </citation>
    <scope>IDENTIFICATION</scope>
</reference>
<dbReference type="InterPro" id="IPR029069">
    <property type="entry name" value="HotDog_dom_sf"/>
</dbReference>
<accession>A0A914D1Z1</accession>
<dbReference type="WBParaSite" id="ACRNAN_scaffold17702.g6504.t1">
    <property type="protein sequence ID" value="ACRNAN_scaffold17702.g6504.t1"/>
    <property type="gene ID" value="ACRNAN_scaffold17702.g6504"/>
</dbReference>